<organism evidence="1 2">
    <name type="scientific">Scytonema hofmannii PCC 7110</name>
    <dbReference type="NCBI Taxonomy" id="128403"/>
    <lineage>
        <taxon>Bacteria</taxon>
        <taxon>Bacillati</taxon>
        <taxon>Cyanobacteriota</taxon>
        <taxon>Cyanophyceae</taxon>
        <taxon>Nostocales</taxon>
        <taxon>Scytonemataceae</taxon>
        <taxon>Scytonema</taxon>
    </lineage>
</organism>
<protein>
    <submittedName>
        <fullName evidence="1">Uncharacterized protein</fullName>
    </submittedName>
</protein>
<name>A0A139X9E1_9CYAN</name>
<dbReference type="EMBL" id="ANNX02000021">
    <property type="protein sequence ID" value="KYC41317.1"/>
    <property type="molecule type" value="Genomic_DNA"/>
</dbReference>
<evidence type="ECO:0000313" key="1">
    <source>
        <dbReference type="EMBL" id="KYC41317.1"/>
    </source>
</evidence>
<dbReference type="AlphaFoldDB" id="A0A139X9E1"/>
<proteinExistence type="predicted"/>
<reference evidence="1 2" key="1">
    <citation type="journal article" date="2013" name="Genome Biol. Evol.">
        <title>Genomes of Stigonematalean cyanobacteria (subsection V) and the evolution of oxygenic photosynthesis from prokaryotes to plastids.</title>
        <authorList>
            <person name="Dagan T."/>
            <person name="Roettger M."/>
            <person name="Stucken K."/>
            <person name="Landan G."/>
            <person name="Koch R."/>
            <person name="Major P."/>
            <person name="Gould S.B."/>
            <person name="Goremykin V.V."/>
            <person name="Rippka R."/>
            <person name="Tandeau de Marsac N."/>
            <person name="Gugger M."/>
            <person name="Lockhart P.J."/>
            <person name="Allen J.F."/>
            <person name="Brune I."/>
            <person name="Maus I."/>
            <person name="Puhler A."/>
            <person name="Martin W.F."/>
        </authorList>
    </citation>
    <scope>NUCLEOTIDE SEQUENCE [LARGE SCALE GENOMIC DNA]</scope>
    <source>
        <strain evidence="1 2">PCC 7110</strain>
    </source>
</reference>
<comment type="caution">
    <text evidence="1">The sequence shown here is derived from an EMBL/GenBank/DDBJ whole genome shotgun (WGS) entry which is preliminary data.</text>
</comment>
<dbReference type="OrthoDB" id="427285at2"/>
<accession>A0A139X9E1</accession>
<dbReference type="Proteomes" id="UP000076925">
    <property type="component" value="Unassembled WGS sequence"/>
</dbReference>
<evidence type="ECO:0000313" key="2">
    <source>
        <dbReference type="Proteomes" id="UP000076925"/>
    </source>
</evidence>
<dbReference type="STRING" id="128403.WA1_21655"/>
<keyword evidence="2" id="KW-1185">Reference proteome</keyword>
<gene>
    <name evidence="1" type="ORF">WA1_21655</name>
</gene>
<sequence length="176" mass="18990">MHHFNLKSLVFYGTAISSVLLLFKVVTAYGESNLKAAPTLNSHYRLVLNDNLQICKQSNPVVLNIQQSGVYLNGSVQSANLNTKMSTANKTTSSLTGKLNHRQLSLSGKVPRAILCHTPNAATQQSPSLSLVKIQAQLTPKQDLAGTLSMDGSSEAINLTATPEKIPEKSNHLNTH</sequence>